<sequence length="138" mass="15921">MLFMESLYIGHYEWSPTTGDALACNVMSVLVLPARISPSFIAHIDMKTTIIFNIDKFLQNHPESTEYIAAWFKLVETGQWSSFEQMRQSFTSLEGKESNALFTIGCGRYTLKARINFKYKQIVVRHIIANADYDRQNL</sequence>
<dbReference type="GO" id="GO:0110001">
    <property type="term" value="C:toxin-antitoxin complex"/>
    <property type="evidence" value="ECO:0007669"/>
    <property type="project" value="InterPro"/>
</dbReference>
<dbReference type="Proteomes" id="UP000177870">
    <property type="component" value="Chromosome"/>
</dbReference>
<protein>
    <recommendedName>
        <fullName evidence="3">Addiction module toxin RelE</fullName>
    </recommendedName>
</protein>
<dbReference type="AlphaFoldDB" id="A0A1D8TPU3"/>
<dbReference type="EMBL" id="CP017599">
    <property type="protein sequence ID" value="AOW99405.1"/>
    <property type="molecule type" value="Genomic_DNA"/>
</dbReference>
<dbReference type="KEGG" id="mpro:BJP34_07995"/>
<evidence type="ECO:0000313" key="1">
    <source>
        <dbReference type="EMBL" id="AOW99405.1"/>
    </source>
</evidence>
<proteinExistence type="predicted"/>
<evidence type="ECO:0008006" key="3">
    <source>
        <dbReference type="Google" id="ProtNLM"/>
    </source>
</evidence>
<evidence type="ECO:0000313" key="2">
    <source>
        <dbReference type="Proteomes" id="UP000177870"/>
    </source>
</evidence>
<reference evidence="2" key="1">
    <citation type="submission" date="2016-10" db="EMBL/GenBank/DDBJ databases">
        <title>Comparative genomics uncovers the prolific and rare metabolic potential of the cyanobacterial genus Moorea.</title>
        <authorList>
            <person name="Leao T."/>
            <person name="Castelao G."/>
            <person name="Korobeynikov A."/>
            <person name="Monroe E.A."/>
            <person name="Podell S."/>
            <person name="Glukhov E."/>
            <person name="Allen E."/>
            <person name="Gerwick W.H."/>
            <person name="Gerwick L."/>
        </authorList>
    </citation>
    <scope>NUCLEOTIDE SEQUENCE [LARGE SCALE GENOMIC DNA]</scope>
    <source>
        <strain evidence="2">PAL-8-15-08-1</strain>
    </source>
</reference>
<dbReference type="GO" id="GO:0004519">
    <property type="term" value="F:endonuclease activity"/>
    <property type="evidence" value="ECO:0007669"/>
    <property type="project" value="InterPro"/>
</dbReference>
<gene>
    <name evidence="1" type="ORF">BJP34_07995</name>
</gene>
<dbReference type="Pfam" id="PF09907">
    <property type="entry name" value="HigB_toxin"/>
    <property type="match status" value="1"/>
</dbReference>
<dbReference type="GO" id="GO:0003723">
    <property type="term" value="F:RNA binding"/>
    <property type="evidence" value="ECO:0007669"/>
    <property type="project" value="InterPro"/>
</dbReference>
<name>A0A1D8TPU3_9CYAN</name>
<dbReference type="InterPro" id="IPR018669">
    <property type="entry name" value="Toxin_HigB"/>
</dbReference>
<dbReference type="STRING" id="1458985.BJP34_07995"/>
<accession>A0A1D8TPU3</accession>
<organism evidence="1 2">
    <name type="scientific">Moorena producens PAL-8-15-08-1</name>
    <dbReference type="NCBI Taxonomy" id="1458985"/>
    <lineage>
        <taxon>Bacteria</taxon>
        <taxon>Bacillati</taxon>
        <taxon>Cyanobacteriota</taxon>
        <taxon>Cyanophyceae</taxon>
        <taxon>Coleofasciculales</taxon>
        <taxon>Coleofasciculaceae</taxon>
        <taxon>Moorena</taxon>
    </lineage>
</organism>